<dbReference type="PANTHER" id="PTHR11085:SF4">
    <property type="entry name" value="NAD-DEPENDENT PROTEIN DEACYLASE"/>
    <property type="match status" value="1"/>
</dbReference>
<evidence type="ECO:0000259" key="5">
    <source>
        <dbReference type="PROSITE" id="PS50305"/>
    </source>
</evidence>
<feature type="domain" description="Deacetylase sirtuin-type" evidence="5">
    <location>
        <begin position="3"/>
        <end position="275"/>
    </location>
</feature>
<proteinExistence type="predicted"/>
<dbReference type="Gene3D" id="3.40.50.1220">
    <property type="entry name" value="TPP-binding domain"/>
    <property type="match status" value="1"/>
</dbReference>
<sequence length="281" mass="30637">MSKLSAPDSADYLSVAELLAEADSLLITAGAGMSIDSGLPDFRGEHGFWRAYPALGRHGLSFYEIASPRAFRERPELAWGFYGHRLQLYRKTVPHQGYAILRELTASLPLGGFVFTSNVDGHFQSAGFDPARVAECHGTIHMLQCLDGCGHAPWSAQHFHPLVDKESCQLQSELPRCPACGALARPNILMFSDGGWDGAAVGRQVDRLERWLGRGRRSVVLEIGAGTAIPTVRRFGEEMGVPLVRLNPDEAEVVRRSDIGLAAPALRGLQQIRAALATLLR</sequence>
<protein>
    <recommendedName>
        <fullName evidence="1">protein acetyllysine N-acetyltransferase</fullName>
        <ecNumber evidence="1">2.3.1.286</ecNumber>
    </recommendedName>
</protein>
<name>A0ABW9VGE1_9BURK</name>
<dbReference type="Gene3D" id="3.30.1600.10">
    <property type="entry name" value="SIR2/SIRT2 'Small Domain"/>
    <property type="match status" value="1"/>
</dbReference>
<evidence type="ECO:0000256" key="4">
    <source>
        <dbReference type="PROSITE-ProRule" id="PRU00236"/>
    </source>
</evidence>
<evidence type="ECO:0000313" key="7">
    <source>
        <dbReference type="Proteomes" id="UP000478090"/>
    </source>
</evidence>
<evidence type="ECO:0000313" key="6">
    <source>
        <dbReference type="EMBL" id="MYM37735.1"/>
    </source>
</evidence>
<reference evidence="6 7" key="1">
    <citation type="submission" date="2019-12" db="EMBL/GenBank/DDBJ databases">
        <title>Novel species isolated from a subtropical stream in China.</title>
        <authorList>
            <person name="Lu H."/>
        </authorList>
    </citation>
    <scope>NUCLEOTIDE SEQUENCE [LARGE SCALE GENOMIC DNA]</scope>
    <source>
        <strain evidence="6 7">CY13W</strain>
    </source>
</reference>
<keyword evidence="7" id="KW-1185">Reference proteome</keyword>
<dbReference type="InterPro" id="IPR026591">
    <property type="entry name" value="Sirtuin_cat_small_dom_sf"/>
</dbReference>
<dbReference type="Pfam" id="PF02146">
    <property type="entry name" value="SIR2"/>
    <property type="match status" value="1"/>
</dbReference>
<dbReference type="InterPro" id="IPR026590">
    <property type="entry name" value="Ssirtuin_cat_dom"/>
</dbReference>
<dbReference type="Proteomes" id="UP000478090">
    <property type="component" value="Unassembled WGS sequence"/>
</dbReference>
<evidence type="ECO:0000256" key="3">
    <source>
        <dbReference type="ARBA" id="ARBA00023027"/>
    </source>
</evidence>
<keyword evidence="3" id="KW-0520">NAD</keyword>
<dbReference type="EMBL" id="WWCM01000001">
    <property type="protein sequence ID" value="MYM37735.1"/>
    <property type="molecule type" value="Genomic_DNA"/>
</dbReference>
<comment type="caution">
    <text evidence="4">Lacks conserved residue(s) required for the propagation of feature annotation.</text>
</comment>
<dbReference type="InterPro" id="IPR003000">
    <property type="entry name" value="Sirtuin"/>
</dbReference>
<dbReference type="InterPro" id="IPR050134">
    <property type="entry name" value="NAD-dep_sirtuin_deacylases"/>
</dbReference>
<dbReference type="EC" id="2.3.1.286" evidence="1"/>
<dbReference type="PROSITE" id="PS50305">
    <property type="entry name" value="SIRTUIN"/>
    <property type="match status" value="1"/>
</dbReference>
<organism evidence="6 7">
    <name type="scientific">Duganella qianjiadongensis</name>
    <dbReference type="NCBI Taxonomy" id="2692176"/>
    <lineage>
        <taxon>Bacteria</taxon>
        <taxon>Pseudomonadati</taxon>
        <taxon>Pseudomonadota</taxon>
        <taxon>Betaproteobacteria</taxon>
        <taxon>Burkholderiales</taxon>
        <taxon>Oxalobacteraceae</taxon>
        <taxon>Telluria group</taxon>
        <taxon>Duganella</taxon>
    </lineage>
</organism>
<dbReference type="RefSeq" id="WP_161037177.1">
    <property type="nucleotide sequence ID" value="NZ_WWCM01000001.1"/>
</dbReference>
<keyword evidence="2" id="KW-0808">Transferase</keyword>
<evidence type="ECO:0000256" key="1">
    <source>
        <dbReference type="ARBA" id="ARBA00012928"/>
    </source>
</evidence>
<comment type="caution">
    <text evidence="6">The sequence shown here is derived from an EMBL/GenBank/DDBJ whole genome shotgun (WGS) entry which is preliminary data.</text>
</comment>
<gene>
    <name evidence="6" type="ORF">GTP27_00125</name>
</gene>
<dbReference type="PANTHER" id="PTHR11085">
    <property type="entry name" value="NAD-DEPENDENT PROTEIN DEACYLASE SIRTUIN-5, MITOCHONDRIAL-RELATED"/>
    <property type="match status" value="1"/>
</dbReference>
<evidence type="ECO:0000256" key="2">
    <source>
        <dbReference type="ARBA" id="ARBA00022679"/>
    </source>
</evidence>
<dbReference type="InterPro" id="IPR029035">
    <property type="entry name" value="DHS-like_NAD/FAD-binding_dom"/>
</dbReference>
<dbReference type="SUPFAM" id="SSF52467">
    <property type="entry name" value="DHS-like NAD/FAD-binding domain"/>
    <property type="match status" value="1"/>
</dbReference>
<accession>A0ABW9VGE1</accession>